<organism evidence="2 3">
    <name type="scientific">Corynebacterium efficiens (strain DSM 44549 / YS-314 / AJ 12310 / JCM 11189 / NBRC 100395)</name>
    <dbReference type="NCBI Taxonomy" id="196164"/>
    <lineage>
        <taxon>Bacteria</taxon>
        <taxon>Bacillati</taxon>
        <taxon>Actinomycetota</taxon>
        <taxon>Actinomycetes</taxon>
        <taxon>Mycobacteriales</taxon>
        <taxon>Corynebacteriaceae</taxon>
        <taxon>Corynebacterium</taxon>
    </lineage>
</organism>
<protein>
    <submittedName>
        <fullName evidence="2">Uncharacterized protein</fullName>
    </submittedName>
</protein>
<keyword evidence="3" id="KW-1185">Reference proteome</keyword>
<evidence type="ECO:0000256" key="1">
    <source>
        <dbReference type="SAM" id="MobiDB-lite"/>
    </source>
</evidence>
<accession>C8NJF4</accession>
<dbReference type="EMBL" id="BA000035">
    <property type="protein sequence ID" value="BAC19546.1"/>
    <property type="molecule type" value="Genomic_DNA"/>
</dbReference>
<dbReference type="KEGG" id="cef:CE2736"/>
<name>Q8FLX3_COREF</name>
<reference evidence="2 3" key="1">
    <citation type="journal article" date="2003" name="Genome Res.">
        <title>Comparative complete genome sequence analysis of the amino acid replacements responsible for the thermostability of Corynebacterium efficiens.</title>
        <authorList>
            <person name="Nishio Y."/>
            <person name="Nakamura Y."/>
            <person name="Kawarabayasi Y."/>
            <person name="Usuda Y."/>
            <person name="Kimura E."/>
            <person name="Sugimoto S."/>
            <person name="Matsui K."/>
            <person name="Yamagishi A."/>
            <person name="Kikuchi H."/>
            <person name="Ikeo K."/>
            <person name="Gojobori T."/>
        </authorList>
    </citation>
    <scope>NUCLEOTIDE SEQUENCE [LARGE SCALE GENOMIC DNA]</scope>
    <source>
        <strain evidence="3">DSM 44549 / YS-314 / AJ 12310 / JCM 11189 / NBRC 100395</strain>
    </source>
</reference>
<dbReference type="STRING" id="196164.gene:10743184"/>
<sequence>MKNPHSGISILTPRKPPRTPPAAQQFSQLDTYFQKININQITGRLILNCIISESC</sequence>
<accession>Q8FLX3</accession>
<dbReference type="Proteomes" id="UP000001409">
    <property type="component" value="Chromosome"/>
</dbReference>
<feature type="region of interest" description="Disordered" evidence="1">
    <location>
        <begin position="1"/>
        <end position="24"/>
    </location>
</feature>
<evidence type="ECO:0000313" key="3">
    <source>
        <dbReference type="Proteomes" id="UP000001409"/>
    </source>
</evidence>
<dbReference type="HOGENOM" id="CLU_3024393_0_0_11"/>
<evidence type="ECO:0000313" key="2">
    <source>
        <dbReference type="EMBL" id="BAC19546.1"/>
    </source>
</evidence>
<proteinExistence type="predicted"/>
<dbReference type="AlphaFoldDB" id="Q8FLX3"/>